<dbReference type="PANTHER" id="PTHR21137">
    <property type="entry name" value="ODORANT RECEPTOR"/>
    <property type="match status" value="1"/>
</dbReference>
<evidence type="ECO:0000256" key="12">
    <source>
        <dbReference type="RuleBase" id="RU351113"/>
    </source>
</evidence>
<sequence>MQNILPGTFVVFKTIGFWKPLHWTSSLLDWLYTFYMTIAFFFVYSFSITGIIGLIYSSNSLMETTNECFFLLSIIAVCGKTFNVVSCRKTIIWMLDTLGNDPSAPRNKEETIIQNNFDQFIWINTVVYGGLNEITVFLNTVGTLFQDIPIGTLPYNTYIPWDYSHGFMYWLAYAYQIISVILAANVAIAYDTLVAGMMMQVSAKLNILKYRFSNFTIFLDTILSTMSIGDRPYNIIKLEIERKLLASYIKYHILIFKLASTINSTFSLIIFAQCSISTIVICVSVYNLANMKLFTAEFTGIMLYLCCMLTEIFILCAAGNEVTLVSESIGDAIYAMDWTNLNPSTVKGLIIIMSRALQPIIFTSGHIVTLSHDSFKSLIKISYSIYNLLQQTS</sequence>
<evidence type="ECO:0000256" key="2">
    <source>
        <dbReference type="ARBA" id="ARBA00022606"/>
    </source>
</evidence>
<evidence type="ECO:0000256" key="9">
    <source>
        <dbReference type="ARBA" id="ARBA00037764"/>
    </source>
</evidence>
<comment type="caution">
    <text evidence="12">Lacks conserved residue(s) required for the propagation of feature annotation.</text>
</comment>
<comment type="similarity">
    <text evidence="10">Belongs to the insect chemoreceptor superfamily. Heteromeric odorant receptor channel (TC 1.A.69) family. Or2a subfamily.</text>
</comment>
<keyword evidence="3 12" id="KW-0812">Transmembrane</keyword>
<keyword evidence="7 12" id="KW-0675">Receptor</keyword>
<evidence type="ECO:0000313" key="14">
    <source>
        <dbReference type="Proteomes" id="UP001168972"/>
    </source>
</evidence>
<keyword evidence="5 12" id="KW-1133">Transmembrane helix</keyword>
<dbReference type="Pfam" id="PF02949">
    <property type="entry name" value="7tm_6"/>
    <property type="match status" value="1"/>
</dbReference>
<keyword evidence="6 12" id="KW-0472">Membrane</keyword>
<dbReference type="GO" id="GO:0004984">
    <property type="term" value="F:olfactory receptor activity"/>
    <property type="evidence" value="ECO:0007669"/>
    <property type="project" value="InterPro"/>
</dbReference>
<evidence type="ECO:0000313" key="13">
    <source>
        <dbReference type="EMBL" id="KAK0180362.1"/>
    </source>
</evidence>
<feature type="transmembrane region" description="Helical" evidence="12">
    <location>
        <begin position="266"/>
        <end position="289"/>
    </location>
</feature>
<organism evidence="13 14">
    <name type="scientific">Microctonus hyperodae</name>
    <name type="common">Parasitoid wasp</name>
    <dbReference type="NCBI Taxonomy" id="165561"/>
    <lineage>
        <taxon>Eukaryota</taxon>
        <taxon>Metazoa</taxon>
        <taxon>Ecdysozoa</taxon>
        <taxon>Arthropoda</taxon>
        <taxon>Hexapoda</taxon>
        <taxon>Insecta</taxon>
        <taxon>Pterygota</taxon>
        <taxon>Neoptera</taxon>
        <taxon>Endopterygota</taxon>
        <taxon>Hymenoptera</taxon>
        <taxon>Apocrita</taxon>
        <taxon>Ichneumonoidea</taxon>
        <taxon>Braconidae</taxon>
        <taxon>Euphorinae</taxon>
        <taxon>Microctonus</taxon>
    </lineage>
</organism>
<reference evidence="13" key="2">
    <citation type="submission" date="2023-03" db="EMBL/GenBank/DDBJ databases">
        <authorList>
            <person name="Inwood S.N."/>
            <person name="Skelly J.G."/>
            <person name="Guhlin J."/>
            <person name="Harrop T.W.R."/>
            <person name="Goldson S.G."/>
            <person name="Dearden P.K."/>
        </authorList>
    </citation>
    <scope>NUCLEOTIDE SEQUENCE</scope>
    <source>
        <strain evidence="13">Lincoln</strain>
        <tissue evidence="13">Whole body</tissue>
    </source>
</reference>
<dbReference type="GO" id="GO:0005549">
    <property type="term" value="F:odorant binding"/>
    <property type="evidence" value="ECO:0007669"/>
    <property type="project" value="InterPro"/>
</dbReference>
<dbReference type="GO" id="GO:0007165">
    <property type="term" value="P:signal transduction"/>
    <property type="evidence" value="ECO:0007669"/>
    <property type="project" value="UniProtKB-KW"/>
</dbReference>
<keyword evidence="14" id="KW-1185">Reference proteome</keyword>
<comment type="subcellular location">
    <subcellularLocation>
        <location evidence="12">Cell membrane</location>
        <topology evidence="12">Multi-pass membrane protein</topology>
    </subcellularLocation>
    <subcellularLocation>
        <location evidence="1">Membrane</location>
        <topology evidence="1">Multi-pass membrane protein</topology>
    </subcellularLocation>
</comment>
<dbReference type="GO" id="GO:0005886">
    <property type="term" value="C:plasma membrane"/>
    <property type="evidence" value="ECO:0007669"/>
    <property type="project" value="UniProtKB-SubCell"/>
</dbReference>
<keyword evidence="4 12" id="KW-0552">Olfaction</keyword>
<evidence type="ECO:0000256" key="3">
    <source>
        <dbReference type="ARBA" id="ARBA00022692"/>
    </source>
</evidence>
<comment type="caution">
    <text evidence="13">The sequence shown here is derived from an EMBL/GenBank/DDBJ whole genome shotgun (WGS) entry which is preliminary data.</text>
</comment>
<gene>
    <name evidence="13" type="ORF">PV327_006011</name>
</gene>
<feature type="transmembrane region" description="Helical" evidence="12">
    <location>
        <begin position="301"/>
        <end position="319"/>
    </location>
</feature>
<accession>A0AA39G2J8</accession>
<evidence type="ECO:0000256" key="10">
    <source>
        <dbReference type="ARBA" id="ARBA00037946"/>
    </source>
</evidence>
<keyword evidence="8 12" id="KW-0807">Transducer</keyword>
<proteinExistence type="inferred from homology"/>
<reference evidence="13" key="1">
    <citation type="journal article" date="2023" name="bioRxiv">
        <title>Scaffold-level genome assemblies of two parasitoid biocontrol wasps reveal the parthenogenesis mechanism and an associated novel virus.</title>
        <authorList>
            <person name="Inwood S."/>
            <person name="Skelly J."/>
            <person name="Guhlin J."/>
            <person name="Harrop T."/>
            <person name="Goldson S."/>
            <person name="Dearden P."/>
        </authorList>
    </citation>
    <scope>NUCLEOTIDE SEQUENCE</scope>
    <source>
        <strain evidence="13">Lincoln</strain>
        <tissue evidence="13">Whole body</tissue>
    </source>
</reference>
<evidence type="ECO:0000256" key="6">
    <source>
        <dbReference type="ARBA" id="ARBA00023136"/>
    </source>
</evidence>
<keyword evidence="2 12" id="KW-0716">Sensory transduction</keyword>
<evidence type="ECO:0000256" key="7">
    <source>
        <dbReference type="ARBA" id="ARBA00023170"/>
    </source>
</evidence>
<name>A0AA39G2J8_MICHY</name>
<dbReference type="PANTHER" id="PTHR21137:SF37">
    <property type="entry name" value="ODORANT RECEPTOR 46A, ISOFORM B-RELATED"/>
    <property type="match status" value="1"/>
</dbReference>
<evidence type="ECO:0000256" key="11">
    <source>
        <dbReference type="ARBA" id="ARBA00038679"/>
    </source>
</evidence>
<protein>
    <recommendedName>
        <fullName evidence="12">Odorant receptor</fullName>
    </recommendedName>
</protein>
<evidence type="ECO:0000256" key="4">
    <source>
        <dbReference type="ARBA" id="ARBA00022725"/>
    </source>
</evidence>
<dbReference type="InterPro" id="IPR004117">
    <property type="entry name" value="7tm6_olfct_rcpt"/>
</dbReference>
<comment type="function">
    <text evidence="9">Odorant receptor which mediates acceptance or avoidance behavior, depending on its substrates. The odorant receptor repertoire encodes a large collection of odor stimuli that vary widely in identity, intensity, and duration. May form a complex with Orco to form odorant-sensing units, providing sensitive and prolonged odorant signaling and calcium permeability.</text>
</comment>
<evidence type="ECO:0000256" key="8">
    <source>
        <dbReference type="ARBA" id="ARBA00023224"/>
    </source>
</evidence>
<comment type="subunit">
    <text evidence="11">Interacts with Orco. Complexes exist early in the endomembrane system in olfactory sensory neurons (OSNs), coupling these complexes to the conserved ciliary trafficking pathway.</text>
</comment>
<feature type="transmembrane region" description="Helical" evidence="12">
    <location>
        <begin position="30"/>
        <end position="56"/>
    </location>
</feature>
<feature type="transmembrane region" description="Helical" evidence="12">
    <location>
        <begin position="167"/>
        <end position="190"/>
    </location>
</feature>
<dbReference type="EMBL" id="JAQQBR010000003">
    <property type="protein sequence ID" value="KAK0180362.1"/>
    <property type="molecule type" value="Genomic_DNA"/>
</dbReference>
<dbReference type="AlphaFoldDB" id="A0AA39G2J8"/>
<dbReference type="Proteomes" id="UP001168972">
    <property type="component" value="Unassembled WGS sequence"/>
</dbReference>
<evidence type="ECO:0000256" key="1">
    <source>
        <dbReference type="ARBA" id="ARBA00004141"/>
    </source>
</evidence>
<evidence type="ECO:0000256" key="5">
    <source>
        <dbReference type="ARBA" id="ARBA00022989"/>
    </source>
</evidence>